<protein>
    <recommendedName>
        <fullName evidence="4">Exopolysaccharide biosynthesis protein</fullName>
    </recommendedName>
</protein>
<name>A0A2V2LCK0_9RHOB</name>
<organism evidence="2 3">
    <name type="scientific">Meridianimarinicoccus roseus</name>
    <dbReference type="NCBI Taxonomy" id="2072018"/>
    <lineage>
        <taxon>Bacteria</taxon>
        <taxon>Pseudomonadati</taxon>
        <taxon>Pseudomonadota</taxon>
        <taxon>Alphaproteobacteria</taxon>
        <taxon>Rhodobacterales</taxon>
        <taxon>Paracoccaceae</taxon>
        <taxon>Meridianimarinicoccus</taxon>
    </lineage>
</organism>
<feature type="transmembrane region" description="Helical" evidence="1">
    <location>
        <begin position="170"/>
        <end position="190"/>
    </location>
</feature>
<dbReference type="PANTHER" id="PTHR41795:SF1">
    <property type="entry name" value="EXOPOLYSACCHARIDE SYNTHESIS PROTEIN"/>
    <property type="match status" value="1"/>
</dbReference>
<keyword evidence="1" id="KW-1133">Transmembrane helix</keyword>
<dbReference type="PIRSF" id="PIRSF033239">
    <property type="entry name" value="ExoD"/>
    <property type="match status" value="1"/>
</dbReference>
<keyword evidence="1" id="KW-0472">Membrane</keyword>
<sequence length="191" mass="19975">MSNRPLHTIRRDLSNLAEDESRVSLGAVVRTLETRGFGPLLAVLAGFLLLPVGMLPGFPALIGLLLIATGGQMLRGKAGLWLPGPIARIDLPADRLQYSSDKAGPPVQRVRQLVAERMTFAVGVTATRAIAAMLLVFGLAMIGLGFVPGLPFLLALPVLLFGLGLTFRDGLLVCAGALCTLPAVATGWAGV</sequence>
<dbReference type="InterPro" id="IPR010331">
    <property type="entry name" value="ExoD"/>
</dbReference>
<feature type="transmembrane region" description="Helical" evidence="1">
    <location>
        <begin position="146"/>
        <end position="163"/>
    </location>
</feature>
<comment type="caution">
    <text evidence="2">The sequence shown here is derived from an EMBL/GenBank/DDBJ whole genome shotgun (WGS) entry which is preliminary data.</text>
</comment>
<dbReference type="AlphaFoldDB" id="A0A2V2LCK0"/>
<reference evidence="2 3" key="1">
    <citation type="submission" date="2018-05" db="EMBL/GenBank/DDBJ databases">
        <title>Rhodobacteraceae gen. nov., sp. nov. isolated from sea water.</title>
        <authorList>
            <person name="Ren Y."/>
        </authorList>
    </citation>
    <scope>NUCLEOTIDE SEQUENCE [LARGE SCALE GENOMIC DNA]</scope>
    <source>
        <strain evidence="2 3">TG-679</strain>
    </source>
</reference>
<gene>
    <name evidence="2" type="ORF">DKT77_08230</name>
</gene>
<evidence type="ECO:0008006" key="4">
    <source>
        <dbReference type="Google" id="ProtNLM"/>
    </source>
</evidence>
<evidence type="ECO:0000256" key="1">
    <source>
        <dbReference type="SAM" id="Phobius"/>
    </source>
</evidence>
<dbReference type="PANTHER" id="PTHR41795">
    <property type="entry name" value="EXOPOLYSACCHARIDE SYNTHESIS PROTEIN"/>
    <property type="match status" value="1"/>
</dbReference>
<evidence type="ECO:0000313" key="3">
    <source>
        <dbReference type="Proteomes" id="UP000245680"/>
    </source>
</evidence>
<feature type="transmembrane region" description="Helical" evidence="1">
    <location>
        <begin position="40"/>
        <end position="67"/>
    </location>
</feature>
<dbReference type="Proteomes" id="UP000245680">
    <property type="component" value="Unassembled WGS sequence"/>
</dbReference>
<keyword evidence="3" id="KW-1185">Reference proteome</keyword>
<keyword evidence="1" id="KW-0812">Transmembrane</keyword>
<dbReference type="Pfam" id="PF06055">
    <property type="entry name" value="ExoD"/>
    <property type="match status" value="1"/>
</dbReference>
<feature type="transmembrane region" description="Helical" evidence="1">
    <location>
        <begin position="118"/>
        <end position="140"/>
    </location>
</feature>
<dbReference type="RefSeq" id="WP_109811222.1">
    <property type="nucleotide sequence ID" value="NZ_QGKU01000030.1"/>
</dbReference>
<proteinExistence type="predicted"/>
<dbReference type="OrthoDB" id="7949130at2"/>
<evidence type="ECO:0000313" key="2">
    <source>
        <dbReference type="EMBL" id="PWR03188.1"/>
    </source>
</evidence>
<dbReference type="EMBL" id="QGKU01000030">
    <property type="protein sequence ID" value="PWR03188.1"/>
    <property type="molecule type" value="Genomic_DNA"/>
</dbReference>
<accession>A0A2V2LCK0</accession>